<protein>
    <submittedName>
        <fullName evidence="2">Uncharacterized protein</fullName>
    </submittedName>
</protein>
<organism evidence="2">
    <name type="scientific">Eutreptiella gymnastica</name>
    <dbReference type="NCBI Taxonomy" id="73025"/>
    <lineage>
        <taxon>Eukaryota</taxon>
        <taxon>Discoba</taxon>
        <taxon>Euglenozoa</taxon>
        <taxon>Euglenida</taxon>
        <taxon>Spirocuta</taxon>
        <taxon>Euglenophyceae</taxon>
        <taxon>Eutreptiales</taxon>
        <taxon>Eutreptiaceae</taxon>
        <taxon>Eutreptiella</taxon>
    </lineage>
</organism>
<dbReference type="AlphaFoldDB" id="A0A6U8BPX5"/>
<name>A0A6U8BPX5_9EUGL</name>
<reference evidence="2" key="1">
    <citation type="submission" date="2021-01" db="EMBL/GenBank/DDBJ databases">
        <authorList>
            <person name="Corre E."/>
            <person name="Pelletier E."/>
            <person name="Niang G."/>
            <person name="Scheremetjew M."/>
            <person name="Finn R."/>
            <person name="Kale V."/>
            <person name="Holt S."/>
            <person name="Cochrane G."/>
            <person name="Meng A."/>
            <person name="Brown T."/>
            <person name="Cohen L."/>
        </authorList>
    </citation>
    <scope>NUCLEOTIDE SEQUENCE</scope>
    <source>
        <strain evidence="2">NIES-381</strain>
    </source>
</reference>
<accession>A0A6U8BPX5</accession>
<evidence type="ECO:0000313" key="1">
    <source>
        <dbReference type="EMBL" id="CAD9013720.1"/>
    </source>
</evidence>
<proteinExistence type="predicted"/>
<evidence type="ECO:0000313" key="2">
    <source>
        <dbReference type="EMBL" id="CAD9013721.1"/>
    </source>
</evidence>
<gene>
    <name evidence="1" type="ORF">EGYM00392_LOCUS24823</name>
    <name evidence="2" type="ORF">EGYM00392_LOCUS24824</name>
</gene>
<sequence>MLTWRRAPTVCLQAPRGIGFKTVGEVTGQFNHGRPAPLAGTSTGTDVVAVVAIPYYPSRVPEMLRRLPGVFLRTHGVVPQGGDTKAAQCWGDAGRRRLDACACQTVSCDRLEVPSLLVGFASATADGGVRDQGSSYRPRQLRREWQAVRNGQYDRGWARLAVGSTLGGMAGVT</sequence>
<dbReference type="EMBL" id="HBGA01066587">
    <property type="protein sequence ID" value="CAD9013721.1"/>
    <property type="molecule type" value="Transcribed_RNA"/>
</dbReference>
<dbReference type="EMBL" id="HBGA01066586">
    <property type="protein sequence ID" value="CAD9013720.1"/>
    <property type="molecule type" value="Transcribed_RNA"/>
</dbReference>